<name>A0AA88XV06_PINIB</name>
<feature type="signal peptide" evidence="1">
    <location>
        <begin position="1"/>
        <end position="17"/>
    </location>
</feature>
<keyword evidence="4" id="KW-1185">Reference proteome</keyword>
<evidence type="ECO:0000313" key="3">
    <source>
        <dbReference type="EMBL" id="KAK3088238.1"/>
    </source>
</evidence>
<dbReference type="Pfam" id="PF03067">
    <property type="entry name" value="LPMO_10"/>
    <property type="match status" value="1"/>
</dbReference>
<keyword evidence="1" id="KW-0732">Signal</keyword>
<sequence length="278" mass="31926">MLVYVFGLVLVVNFRESYQHGYLEKPPQRSSLWRYGYDTPPNYTDNELYCGGIDALKLAEGKCGPCGDPYIGVRQHEAGGKFASGIIVERLPFGAKELDAIVKECLDKTPLRIKEGSPEYDYFRYYPEEPWNRKDGDRYKLKVQLPTKLICSQCVLQWTYITGNSWGTNKDGASCLGCGIQEEFRNCADISIGDNNIPKEKNANPRMKKLCGRHSFETKYDVDVHANSRDTVTEVPRLHTLIPPSFLKNKFEIEKKLLERFRQRQAISVQKKSFIHVR</sequence>
<evidence type="ECO:0000259" key="2">
    <source>
        <dbReference type="Pfam" id="PF03067"/>
    </source>
</evidence>
<feature type="domain" description="Chitin-binding type-4" evidence="2">
    <location>
        <begin position="101"/>
        <end position="190"/>
    </location>
</feature>
<dbReference type="AlphaFoldDB" id="A0AA88XV06"/>
<dbReference type="EMBL" id="VSWD01000011">
    <property type="protein sequence ID" value="KAK3088238.1"/>
    <property type="molecule type" value="Genomic_DNA"/>
</dbReference>
<evidence type="ECO:0000313" key="4">
    <source>
        <dbReference type="Proteomes" id="UP001186944"/>
    </source>
</evidence>
<organism evidence="3 4">
    <name type="scientific">Pinctada imbricata</name>
    <name type="common">Atlantic pearl-oyster</name>
    <name type="synonym">Pinctada martensii</name>
    <dbReference type="NCBI Taxonomy" id="66713"/>
    <lineage>
        <taxon>Eukaryota</taxon>
        <taxon>Metazoa</taxon>
        <taxon>Spiralia</taxon>
        <taxon>Lophotrochozoa</taxon>
        <taxon>Mollusca</taxon>
        <taxon>Bivalvia</taxon>
        <taxon>Autobranchia</taxon>
        <taxon>Pteriomorphia</taxon>
        <taxon>Pterioida</taxon>
        <taxon>Pterioidea</taxon>
        <taxon>Pteriidae</taxon>
        <taxon>Pinctada</taxon>
    </lineage>
</organism>
<proteinExistence type="predicted"/>
<accession>A0AA88XV06</accession>
<protein>
    <recommendedName>
        <fullName evidence="2">Chitin-binding type-4 domain-containing protein</fullName>
    </recommendedName>
</protein>
<feature type="chain" id="PRO_5041660775" description="Chitin-binding type-4 domain-containing protein" evidence="1">
    <location>
        <begin position="18"/>
        <end position="278"/>
    </location>
</feature>
<dbReference type="InterPro" id="IPR004302">
    <property type="entry name" value="Cellulose/chitin-bd_N"/>
</dbReference>
<evidence type="ECO:0000256" key="1">
    <source>
        <dbReference type="SAM" id="SignalP"/>
    </source>
</evidence>
<comment type="caution">
    <text evidence="3">The sequence shown here is derived from an EMBL/GenBank/DDBJ whole genome shotgun (WGS) entry which is preliminary data.</text>
</comment>
<dbReference type="Proteomes" id="UP001186944">
    <property type="component" value="Unassembled WGS sequence"/>
</dbReference>
<gene>
    <name evidence="3" type="ORF">FSP39_016498</name>
</gene>
<reference evidence="3" key="1">
    <citation type="submission" date="2019-08" db="EMBL/GenBank/DDBJ databases">
        <title>The improved chromosome-level genome for the pearl oyster Pinctada fucata martensii using PacBio sequencing and Hi-C.</title>
        <authorList>
            <person name="Zheng Z."/>
        </authorList>
    </citation>
    <scope>NUCLEOTIDE SEQUENCE</scope>
    <source>
        <strain evidence="3">ZZ-2019</strain>
        <tissue evidence="3">Adductor muscle</tissue>
    </source>
</reference>